<dbReference type="InterPro" id="IPR026838">
    <property type="entry name" value="YheC/D"/>
</dbReference>
<evidence type="ECO:0000313" key="2">
    <source>
        <dbReference type="Proteomes" id="UP000612456"/>
    </source>
</evidence>
<sequence>MKRKNYSSATIRGKLRVCRMLSACRPLRKHVPHTVPLRLSNLKMMAARYSSVYIKPDIGSYGIGIYKLTCLPRGYELFSTRKRKQNRQTFLSLAEVISHINMRQKGCRMIIQQAIKLGQLAGRPYDIRSMIQRKPRESWVCTGIMAKIGVRNRIVTNVYQGASLHTYSSLLKQRGLSEEARSSHIAYVTRKSLEISRFLSTRQKGMHELGIDFAMDRNNRLWILEVNSNHPQFHPLKNVDPPAYRRMMSFARSYGRRTAH</sequence>
<reference evidence="1" key="2">
    <citation type="submission" date="2020-09" db="EMBL/GenBank/DDBJ databases">
        <authorList>
            <person name="Sun Q."/>
            <person name="Zhou Y."/>
        </authorList>
    </citation>
    <scope>NUCLEOTIDE SEQUENCE</scope>
    <source>
        <strain evidence="1">CGMCC 1.15178</strain>
    </source>
</reference>
<dbReference type="SUPFAM" id="SSF56059">
    <property type="entry name" value="Glutathione synthetase ATP-binding domain-like"/>
    <property type="match status" value="1"/>
</dbReference>
<comment type="caution">
    <text evidence="1">The sequence shown here is derived from an EMBL/GenBank/DDBJ whole genome shotgun (WGS) entry which is preliminary data.</text>
</comment>
<keyword evidence="2" id="KW-1185">Reference proteome</keyword>
<dbReference type="RefSeq" id="WP_188997259.1">
    <property type="nucleotide sequence ID" value="NZ_BMHP01000005.1"/>
</dbReference>
<evidence type="ECO:0000313" key="1">
    <source>
        <dbReference type="EMBL" id="GGD90058.1"/>
    </source>
</evidence>
<proteinExistence type="predicted"/>
<dbReference type="Gene3D" id="3.30.470.20">
    <property type="entry name" value="ATP-grasp fold, B domain"/>
    <property type="match status" value="1"/>
</dbReference>
<name>A0A916ZEG4_9BACL</name>
<gene>
    <name evidence="1" type="ORF">GCM10010911_55860</name>
</gene>
<dbReference type="EMBL" id="BMHP01000005">
    <property type="protein sequence ID" value="GGD90058.1"/>
    <property type="molecule type" value="Genomic_DNA"/>
</dbReference>
<reference evidence="1" key="1">
    <citation type="journal article" date="2014" name="Int. J. Syst. Evol. Microbiol.">
        <title>Complete genome sequence of Corynebacterium casei LMG S-19264T (=DSM 44701T), isolated from a smear-ripened cheese.</title>
        <authorList>
            <consortium name="US DOE Joint Genome Institute (JGI-PGF)"/>
            <person name="Walter F."/>
            <person name="Albersmeier A."/>
            <person name="Kalinowski J."/>
            <person name="Ruckert C."/>
        </authorList>
    </citation>
    <scope>NUCLEOTIDE SEQUENCE</scope>
    <source>
        <strain evidence="1">CGMCC 1.15178</strain>
    </source>
</reference>
<dbReference type="Pfam" id="PF14398">
    <property type="entry name" value="ATPgrasp_YheCD"/>
    <property type="match status" value="1"/>
</dbReference>
<dbReference type="AlphaFoldDB" id="A0A916ZEG4"/>
<accession>A0A916ZEG4</accession>
<protein>
    <recommendedName>
        <fullName evidence="3">YheC/D like ATP-grasp</fullName>
    </recommendedName>
</protein>
<organism evidence="1 2">
    <name type="scientific">Paenibacillus nasutitermitis</name>
    <dbReference type="NCBI Taxonomy" id="1652958"/>
    <lineage>
        <taxon>Bacteria</taxon>
        <taxon>Bacillati</taxon>
        <taxon>Bacillota</taxon>
        <taxon>Bacilli</taxon>
        <taxon>Bacillales</taxon>
        <taxon>Paenibacillaceae</taxon>
        <taxon>Paenibacillus</taxon>
    </lineage>
</organism>
<dbReference type="Proteomes" id="UP000612456">
    <property type="component" value="Unassembled WGS sequence"/>
</dbReference>
<evidence type="ECO:0008006" key="3">
    <source>
        <dbReference type="Google" id="ProtNLM"/>
    </source>
</evidence>